<reference evidence="2 3" key="1">
    <citation type="journal article" date="2018" name="G3 (Bethesda)">
        <title>Phylogenetic and Phylogenomic Definition of Rhizopus Species.</title>
        <authorList>
            <person name="Gryganskyi A.P."/>
            <person name="Golan J."/>
            <person name="Dolatabadi S."/>
            <person name="Mondo S."/>
            <person name="Robb S."/>
            <person name="Idnurm A."/>
            <person name="Muszewska A."/>
            <person name="Steczkiewicz K."/>
            <person name="Masonjones S."/>
            <person name="Liao H.L."/>
            <person name="Gajdeczka M.T."/>
            <person name="Anike F."/>
            <person name="Vuek A."/>
            <person name="Anishchenko I.M."/>
            <person name="Voigt K."/>
            <person name="de Hoog G.S."/>
            <person name="Smith M.E."/>
            <person name="Heitman J."/>
            <person name="Vilgalys R."/>
            <person name="Stajich J.E."/>
        </authorList>
    </citation>
    <scope>NUCLEOTIDE SEQUENCE [LARGE SCALE GENOMIC DNA]</scope>
    <source>
        <strain evidence="2 3">CBS 357.93</strain>
    </source>
</reference>
<feature type="non-terminal residue" evidence="2">
    <location>
        <position position="101"/>
    </location>
</feature>
<dbReference type="InterPro" id="IPR038184">
    <property type="entry name" value="CSTF1_dimer_sf"/>
</dbReference>
<feature type="compositionally biased region" description="Basic and acidic residues" evidence="1">
    <location>
        <begin position="67"/>
        <end position="76"/>
    </location>
</feature>
<protein>
    <submittedName>
        <fullName evidence="2">Uncharacterized protein</fullName>
    </submittedName>
</protein>
<dbReference type="OrthoDB" id="538223at2759"/>
<accession>A0A367JKB3</accession>
<dbReference type="AlphaFoldDB" id="A0A367JKB3"/>
<dbReference type="Proteomes" id="UP000252139">
    <property type="component" value="Unassembled WGS sequence"/>
</dbReference>
<gene>
    <name evidence="2" type="ORF">CU097_001834</name>
</gene>
<feature type="compositionally biased region" description="Low complexity" evidence="1">
    <location>
        <begin position="77"/>
        <end position="87"/>
    </location>
</feature>
<feature type="region of interest" description="Disordered" evidence="1">
    <location>
        <begin position="64"/>
        <end position="101"/>
    </location>
</feature>
<evidence type="ECO:0000256" key="1">
    <source>
        <dbReference type="SAM" id="MobiDB-lite"/>
    </source>
</evidence>
<sequence>MNTTGFTENEVLSLIIGQLVAYGYSAVAQSVADATGATTNMMPSFKLVEMLQIAKDAVGDLESEEEFSTKSMDHDSSTAAEETTQTTPYLSGFDIETMKNA</sequence>
<proteinExistence type="predicted"/>
<dbReference type="EMBL" id="PJQL01001128">
    <property type="protein sequence ID" value="RCH90394.1"/>
    <property type="molecule type" value="Genomic_DNA"/>
</dbReference>
<dbReference type="Gene3D" id="1.20.960.50">
    <property type="entry name" value="Cleavage stimulation factor subunit 1, dimerisation domain"/>
    <property type="match status" value="1"/>
</dbReference>
<name>A0A367JKB3_RHIAZ</name>
<keyword evidence="3" id="KW-1185">Reference proteome</keyword>
<dbReference type="STRING" id="86630.A0A367JKB3"/>
<evidence type="ECO:0000313" key="2">
    <source>
        <dbReference type="EMBL" id="RCH90394.1"/>
    </source>
</evidence>
<organism evidence="2 3">
    <name type="scientific">Rhizopus azygosporus</name>
    <name type="common">Rhizopus microsporus var. azygosporus</name>
    <dbReference type="NCBI Taxonomy" id="86630"/>
    <lineage>
        <taxon>Eukaryota</taxon>
        <taxon>Fungi</taxon>
        <taxon>Fungi incertae sedis</taxon>
        <taxon>Mucoromycota</taxon>
        <taxon>Mucoromycotina</taxon>
        <taxon>Mucoromycetes</taxon>
        <taxon>Mucorales</taxon>
        <taxon>Mucorineae</taxon>
        <taxon>Rhizopodaceae</taxon>
        <taxon>Rhizopus</taxon>
    </lineage>
</organism>
<evidence type="ECO:0000313" key="3">
    <source>
        <dbReference type="Proteomes" id="UP000252139"/>
    </source>
</evidence>
<comment type="caution">
    <text evidence="2">The sequence shown here is derived from an EMBL/GenBank/DDBJ whole genome shotgun (WGS) entry which is preliminary data.</text>
</comment>